<keyword evidence="2" id="KW-1185">Reference proteome</keyword>
<sequence length="50" mass="5309">MYFLHVPGGMDGMFQEIGRPGVRGRVGPPLDPVDVVAMAEVAGKYGYTLG</sequence>
<name>A0ABV4ISI6_9ACTN</name>
<comment type="caution">
    <text evidence="1">The sequence shown here is derived from an EMBL/GenBank/DDBJ whole genome shotgun (WGS) entry which is preliminary data.</text>
</comment>
<dbReference type="Gene3D" id="2.60.120.10">
    <property type="entry name" value="Jelly Rolls"/>
    <property type="match status" value="1"/>
</dbReference>
<protein>
    <submittedName>
        <fullName evidence="1">Uncharacterized protein</fullName>
    </submittedName>
</protein>
<accession>A0ABV4ISI6</accession>
<reference evidence="1 2" key="1">
    <citation type="journal article" date="2021" name="Res Sq">
        <title>Streptomyces Pimoensis sp. nov., Isolated From the Taklimakan Desert in Xinjiang, China.</title>
        <authorList>
            <person name="Zhang P."/>
            <person name="Luo X."/>
            <person name="Luo X."/>
            <person name="Liu Z."/>
            <person name="Xia Z."/>
            <person name="Wan C."/>
            <person name="zhang L."/>
        </authorList>
    </citation>
    <scope>NUCLEOTIDE SEQUENCE [LARGE SCALE GENOMIC DNA]</scope>
    <source>
        <strain evidence="1 2">TRM75549</strain>
    </source>
</reference>
<organism evidence="1 2">
    <name type="scientific">Streptomyces pimonensis</name>
    <dbReference type="NCBI Taxonomy" id="2860288"/>
    <lineage>
        <taxon>Bacteria</taxon>
        <taxon>Bacillati</taxon>
        <taxon>Actinomycetota</taxon>
        <taxon>Actinomycetes</taxon>
        <taxon>Kitasatosporales</taxon>
        <taxon>Streptomycetaceae</taxon>
        <taxon>Streptomyces</taxon>
    </lineage>
</organism>
<dbReference type="EMBL" id="JAHWZY010000002">
    <property type="protein sequence ID" value="MEZ3177633.1"/>
    <property type="molecule type" value="Genomic_DNA"/>
</dbReference>
<dbReference type="RefSeq" id="WP_371235739.1">
    <property type="nucleotide sequence ID" value="NZ_JAHWZY010000002.1"/>
</dbReference>
<proteinExistence type="predicted"/>
<gene>
    <name evidence="1" type="ORF">KYY02_02565</name>
</gene>
<dbReference type="Proteomes" id="UP001567537">
    <property type="component" value="Unassembled WGS sequence"/>
</dbReference>
<evidence type="ECO:0000313" key="1">
    <source>
        <dbReference type="EMBL" id="MEZ3177633.1"/>
    </source>
</evidence>
<dbReference type="InterPro" id="IPR014710">
    <property type="entry name" value="RmlC-like_jellyroll"/>
</dbReference>
<evidence type="ECO:0000313" key="2">
    <source>
        <dbReference type="Proteomes" id="UP001567537"/>
    </source>
</evidence>